<organism evidence="2 3">
    <name type="scientific">Thelohanellus kitauei</name>
    <name type="common">Myxosporean</name>
    <dbReference type="NCBI Taxonomy" id="669202"/>
    <lineage>
        <taxon>Eukaryota</taxon>
        <taxon>Metazoa</taxon>
        <taxon>Cnidaria</taxon>
        <taxon>Myxozoa</taxon>
        <taxon>Myxosporea</taxon>
        <taxon>Bivalvulida</taxon>
        <taxon>Platysporina</taxon>
        <taxon>Myxobolidae</taxon>
        <taxon>Thelohanellus</taxon>
    </lineage>
</organism>
<feature type="transmembrane region" description="Helical" evidence="1">
    <location>
        <begin position="118"/>
        <end position="138"/>
    </location>
</feature>
<keyword evidence="1" id="KW-1133">Transmembrane helix</keyword>
<keyword evidence="1" id="KW-0812">Transmembrane</keyword>
<protein>
    <submittedName>
        <fullName evidence="2">Putative membrane protein YdfK</fullName>
    </submittedName>
</protein>
<feature type="transmembrane region" description="Helical" evidence="1">
    <location>
        <begin position="46"/>
        <end position="63"/>
    </location>
</feature>
<comment type="caution">
    <text evidence="2">The sequence shown here is derived from an EMBL/GenBank/DDBJ whole genome shotgun (WGS) entry which is preliminary data.</text>
</comment>
<dbReference type="Proteomes" id="UP000031668">
    <property type="component" value="Unassembled WGS sequence"/>
</dbReference>
<dbReference type="Pfam" id="PF04474">
    <property type="entry name" value="DUF554"/>
    <property type="match status" value="1"/>
</dbReference>
<feature type="transmembrane region" description="Helical" evidence="1">
    <location>
        <begin position="226"/>
        <end position="248"/>
    </location>
</feature>
<accession>A0A0C2JYA7</accession>
<feature type="transmembrane region" description="Helical" evidence="1">
    <location>
        <begin position="158"/>
        <end position="186"/>
    </location>
</feature>
<dbReference type="AlphaFoldDB" id="A0A0C2JYA7"/>
<evidence type="ECO:0000313" key="2">
    <source>
        <dbReference type="EMBL" id="KII74483.1"/>
    </source>
</evidence>
<dbReference type="PANTHER" id="PTHR36111:SF2">
    <property type="entry name" value="INNER MEMBRANE PROTEIN"/>
    <property type="match status" value="1"/>
</dbReference>
<gene>
    <name evidence="2" type="ORF">RF11_04847</name>
</gene>
<keyword evidence="3" id="KW-1185">Reference proteome</keyword>
<evidence type="ECO:0000313" key="3">
    <source>
        <dbReference type="Proteomes" id="UP000031668"/>
    </source>
</evidence>
<proteinExistence type="predicted"/>
<feature type="transmembrane region" description="Helical" evidence="1">
    <location>
        <begin position="192"/>
        <end position="214"/>
    </location>
</feature>
<reference evidence="2 3" key="1">
    <citation type="journal article" date="2014" name="Genome Biol. Evol.">
        <title>The genome of the myxosporean Thelohanellus kitauei shows adaptations to nutrient acquisition within its fish host.</title>
        <authorList>
            <person name="Yang Y."/>
            <person name="Xiong J."/>
            <person name="Zhou Z."/>
            <person name="Huo F."/>
            <person name="Miao W."/>
            <person name="Ran C."/>
            <person name="Liu Y."/>
            <person name="Zhang J."/>
            <person name="Feng J."/>
            <person name="Wang M."/>
            <person name="Wang M."/>
            <person name="Wang L."/>
            <person name="Yao B."/>
        </authorList>
    </citation>
    <scope>NUCLEOTIDE SEQUENCE [LARGE SCALE GENOMIC DNA]</scope>
    <source>
        <strain evidence="2">Wuqing</strain>
    </source>
</reference>
<feature type="transmembrane region" description="Helical" evidence="1">
    <location>
        <begin position="12"/>
        <end position="34"/>
    </location>
</feature>
<evidence type="ECO:0000256" key="1">
    <source>
        <dbReference type="SAM" id="Phobius"/>
    </source>
</evidence>
<name>A0A0C2JYA7_THEKT</name>
<dbReference type="OrthoDB" id="10375845at2759"/>
<dbReference type="InterPro" id="IPR007563">
    <property type="entry name" value="DUF554"/>
</dbReference>
<dbReference type="EMBL" id="JWZT01000389">
    <property type="protein sequence ID" value="KII74483.1"/>
    <property type="molecule type" value="Genomic_DNA"/>
</dbReference>
<sequence length="250" mass="26023">MQSLGIINRSHAVVTGPFINAGAVLLGGVLGALLSQRLPERIRTSMTSIFGLASLGIGILLVIKCANLPVMVLSTLVGALLGEVCNMEKGINTLVSKLQQLLSPKKGQKKVSAHESYIQSYVAIIVLFCASGTGIFGAMREGMTGDASILIAKAFLDFFTATIFACTLGLAVSAICVPMLAIQLALAACASLIMPLTTPMMMADFPAVGGMLLVATGLRICGIKMFAVVNMLPALVLAMPISVAWTAFFA</sequence>
<keyword evidence="1" id="KW-0472">Membrane</keyword>
<dbReference type="PANTHER" id="PTHR36111">
    <property type="entry name" value="INNER MEMBRANE PROTEIN-RELATED"/>
    <property type="match status" value="1"/>
</dbReference>